<dbReference type="Proteomes" id="UP000198430">
    <property type="component" value="Unassembled WGS sequence"/>
</dbReference>
<reference evidence="2 3" key="1">
    <citation type="submission" date="2015-11" db="EMBL/GenBank/DDBJ databases">
        <title>Draft genome sequences of new species of the genus Lactobacillus isolated from orchardgrass silage.</title>
        <authorList>
            <person name="Tohno M."/>
            <person name="Tanizawa Y."/>
            <person name="Arita M."/>
        </authorList>
    </citation>
    <scope>NUCLEOTIDE SEQUENCE [LARGE SCALE GENOMIC DNA]</scope>
    <source>
        <strain evidence="2 3">IWT140</strain>
    </source>
</reference>
<dbReference type="Gene3D" id="3.60.21.40">
    <property type="entry name" value="GpdQ, catalytic alpha/beta sandwich domain"/>
    <property type="match status" value="1"/>
</dbReference>
<dbReference type="PANTHER" id="PTHR43143">
    <property type="entry name" value="METALLOPHOSPHOESTERASE, CALCINEURIN SUPERFAMILY"/>
    <property type="match status" value="1"/>
</dbReference>
<dbReference type="Gene3D" id="2.30.30.40">
    <property type="entry name" value="SH3 Domains"/>
    <property type="match status" value="1"/>
</dbReference>
<accession>A0A1Z5ILZ2</accession>
<dbReference type="EMBL" id="BCMH01000002">
    <property type="protein sequence ID" value="GAX02780.1"/>
    <property type="molecule type" value="Genomic_DNA"/>
</dbReference>
<feature type="domain" description="Calcineurin-like phosphoesterase" evidence="1">
    <location>
        <begin position="333"/>
        <end position="590"/>
    </location>
</feature>
<evidence type="ECO:0000259" key="1">
    <source>
        <dbReference type="Pfam" id="PF00149"/>
    </source>
</evidence>
<dbReference type="GO" id="GO:0016787">
    <property type="term" value="F:hydrolase activity"/>
    <property type="evidence" value="ECO:0007669"/>
    <property type="project" value="InterPro"/>
</dbReference>
<dbReference type="RefSeq" id="WP_179211579.1">
    <property type="nucleotide sequence ID" value="NZ_BCMH01000002.1"/>
</dbReference>
<dbReference type="InterPro" id="IPR029052">
    <property type="entry name" value="Metallo-depent_PP-like"/>
</dbReference>
<evidence type="ECO:0000313" key="3">
    <source>
        <dbReference type="Proteomes" id="UP000198430"/>
    </source>
</evidence>
<evidence type="ECO:0000313" key="2">
    <source>
        <dbReference type="EMBL" id="GAX02780.1"/>
    </source>
</evidence>
<organism evidence="2 3">
    <name type="scientific">Secundilactobacillus pentosiphilus</name>
    <dbReference type="NCBI Taxonomy" id="1714682"/>
    <lineage>
        <taxon>Bacteria</taxon>
        <taxon>Bacillati</taxon>
        <taxon>Bacillota</taxon>
        <taxon>Bacilli</taxon>
        <taxon>Lactobacillales</taxon>
        <taxon>Lactobacillaceae</taxon>
        <taxon>Secundilactobacillus</taxon>
    </lineage>
</organism>
<gene>
    <name evidence="2" type="ORF">IWT140_00378</name>
</gene>
<dbReference type="SUPFAM" id="SSF56300">
    <property type="entry name" value="Metallo-dependent phosphatases"/>
    <property type="match status" value="1"/>
</dbReference>
<dbReference type="PANTHER" id="PTHR43143:SF1">
    <property type="entry name" value="SERINE_THREONINE-PROTEIN PHOSPHATASE CPPED1"/>
    <property type="match status" value="1"/>
</dbReference>
<keyword evidence="3" id="KW-1185">Reference proteome</keyword>
<comment type="caution">
    <text evidence="2">The sequence shown here is derived from an EMBL/GenBank/DDBJ whole genome shotgun (WGS) entry which is preliminary data.</text>
</comment>
<dbReference type="InterPro" id="IPR042283">
    <property type="entry name" value="GpdQ_catalytic"/>
</dbReference>
<name>A0A1Z5ILZ2_9LACO</name>
<dbReference type="InterPro" id="IPR004843">
    <property type="entry name" value="Calcineurin-like_PHP"/>
</dbReference>
<dbReference type="InterPro" id="IPR051918">
    <property type="entry name" value="STPP_CPPED1"/>
</dbReference>
<dbReference type="Gene3D" id="3.60.21.10">
    <property type="match status" value="1"/>
</dbReference>
<dbReference type="Pfam" id="PF00149">
    <property type="entry name" value="Metallophos"/>
    <property type="match status" value="1"/>
</dbReference>
<proteinExistence type="predicted"/>
<protein>
    <submittedName>
        <fullName evidence="2">Calcineurin-like phosphoesterase</fullName>
    </submittedName>
</protein>
<dbReference type="AlphaFoldDB" id="A0A1Z5ILZ2"/>
<sequence>MKQLQKNTFIDHLIDGQKVCQSGFFTPDRFLISRKQPNGLSSRSQIYPAHRPVHYLAKLKSDGRYWLVLEDGYLCIATAKRVLYGHDNNPIWQASTQSLPKAAQVPQLPAVKFDTDKRFFVTAEPLVFRTAPEWSAVNSKRKMLYTGCLIVYNKILVNQGISYLETQEGFLPYYNSQTGKRYGVIVSSKLKRPAKVSSNHPTIFKLHGQFRFSRRGVNVYQSPNLQSPIMGHLNRGTIVDYTGKLADRHRGWLQLTHAGQHSYVPFMSRYRNHGHYFGREITGSKAVSRLREPWVFNRTDATVDLSTTPLEHTALRQVEEQLANVRQPDSIVIGLINDTHYDAHQSTYSQRALHDLLLFSHFARNHDFNGIVMNGDLVDGNQPLNRTIIDTGDAVSALAESRLPVFITQGNHDDNSGFARYLNGYRTEQVMTEQTALHLRNRLNNQWLANQNNFYGKYKVPGTTISLIILNTFDIRDSHSDVYFDRDYDDQPNGIHWTGILQNIRHSRSRIASQQAAWLTKTLDQLAPDEQVIVFTHDSIRSATRKQAVTPFWTYDWFANNQQGDFARVYNSLVKHRQQIIAVMSGHTHVDDWSREDDLNWITTTCDIADRRKTSRLNSRTIGAWDVLVINPKQRQLLRLRYGWRDRAGRIRHWQYQLFGDGTDTRRRTLKEIFKRPDPQPLSGNARYYQNQNKQVDQVWRGFRGYFDY</sequence>